<name>A0AAD5X2N3_9FUNG</name>
<sequence length="266" mass="29005">MVILVMFINSAVAPGISKLAETANPLQAAMIAVFGWDPNGVGAAIMAAVPAIPLISGALAALYAASRHLYSLSRGGYLPEVLSLTYSKTRTPIISTAVVTIIAGGLAVMGQYVKFPGEDGGHSAKSFESVLVESAVAFAYIGYTADMIVFIKLRYTMSTLPRPYTAPFGVLSALIVIVISLTGLTTGIWTTNIYWITTCIILGLIVILSPYYWRIVRKRMVLTPEKAFIRQHLDYLFRDSKPGGSWEMEQKDRDITNGVFERVWSQ</sequence>
<accession>A0AAD5X2N3</accession>
<evidence type="ECO:0000313" key="8">
    <source>
        <dbReference type="Proteomes" id="UP001212841"/>
    </source>
</evidence>
<dbReference type="InterPro" id="IPR002293">
    <property type="entry name" value="AA/rel_permease1"/>
</dbReference>
<evidence type="ECO:0008006" key="9">
    <source>
        <dbReference type="Google" id="ProtNLM"/>
    </source>
</evidence>
<dbReference type="EMBL" id="JADGJD010000230">
    <property type="protein sequence ID" value="KAJ3053178.1"/>
    <property type="molecule type" value="Genomic_DNA"/>
</dbReference>
<keyword evidence="4 6" id="KW-1133">Transmembrane helix</keyword>
<feature type="transmembrane region" description="Helical" evidence="6">
    <location>
        <begin position="165"/>
        <end position="187"/>
    </location>
</feature>
<reference evidence="7" key="1">
    <citation type="submission" date="2020-05" db="EMBL/GenBank/DDBJ databases">
        <title>Phylogenomic resolution of chytrid fungi.</title>
        <authorList>
            <person name="Stajich J.E."/>
            <person name="Amses K."/>
            <person name="Simmons R."/>
            <person name="Seto K."/>
            <person name="Myers J."/>
            <person name="Bonds A."/>
            <person name="Quandt C.A."/>
            <person name="Barry K."/>
            <person name="Liu P."/>
            <person name="Grigoriev I."/>
            <person name="Longcore J.E."/>
            <person name="James T.Y."/>
        </authorList>
    </citation>
    <scope>NUCLEOTIDE SEQUENCE</scope>
    <source>
        <strain evidence="7">JEL0318</strain>
    </source>
</reference>
<dbReference type="Proteomes" id="UP001212841">
    <property type="component" value="Unassembled WGS sequence"/>
</dbReference>
<feature type="transmembrane region" description="Helical" evidence="6">
    <location>
        <begin position="93"/>
        <end position="115"/>
    </location>
</feature>
<dbReference type="Pfam" id="PF13520">
    <property type="entry name" value="AA_permease_2"/>
    <property type="match status" value="1"/>
</dbReference>
<keyword evidence="8" id="KW-1185">Reference proteome</keyword>
<dbReference type="GO" id="GO:0005886">
    <property type="term" value="C:plasma membrane"/>
    <property type="evidence" value="ECO:0007669"/>
    <property type="project" value="UniProtKB-SubCell"/>
</dbReference>
<proteinExistence type="predicted"/>
<organism evidence="7 8">
    <name type="scientific">Rhizophlyctis rosea</name>
    <dbReference type="NCBI Taxonomy" id="64517"/>
    <lineage>
        <taxon>Eukaryota</taxon>
        <taxon>Fungi</taxon>
        <taxon>Fungi incertae sedis</taxon>
        <taxon>Chytridiomycota</taxon>
        <taxon>Chytridiomycota incertae sedis</taxon>
        <taxon>Chytridiomycetes</taxon>
        <taxon>Rhizophlyctidales</taxon>
        <taxon>Rhizophlyctidaceae</taxon>
        <taxon>Rhizophlyctis</taxon>
    </lineage>
</organism>
<dbReference type="Gene3D" id="1.20.1740.10">
    <property type="entry name" value="Amino acid/polyamine transporter I"/>
    <property type="match status" value="1"/>
</dbReference>
<feature type="transmembrane region" description="Helical" evidence="6">
    <location>
        <begin position="43"/>
        <end position="65"/>
    </location>
</feature>
<evidence type="ECO:0000256" key="5">
    <source>
        <dbReference type="ARBA" id="ARBA00023136"/>
    </source>
</evidence>
<evidence type="ECO:0000256" key="1">
    <source>
        <dbReference type="ARBA" id="ARBA00004651"/>
    </source>
</evidence>
<keyword evidence="2" id="KW-1003">Cell membrane</keyword>
<evidence type="ECO:0000256" key="2">
    <source>
        <dbReference type="ARBA" id="ARBA00022475"/>
    </source>
</evidence>
<dbReference type="InterPro" id="IPR050367">
    <property type="entry name" value="APC_superfamily"/>
</dbReference>
<comment type="caution">
    <text evidence="7">The sequence shown here is derived from an EMBL/GenBank/DDBJ whole genome shotgun (WGS) entry which is preliminary data.</text>
</comment>
<dbReference type="AlphaFoldDB" id="A0AAD5X2N3"/>
<dbReference type="PANTHER" id="PTHR42770">
    <property type="entry name" value="AMINO ACID TRANSPORTER-RELATED"/>
    <property type="match status" value="1"/>
</dbReference>
<feature type="transmembrane region" description="Helical" evidence="6">
    <location>
        <begin position="193"/>
        <end position="213"/>
    </location>
</feature>
<comment type="subcellular location">
    <subcellularLocation>
        <location evidence="1">Cell membrane</location>
        <topology evidence="1">Multi-pass membrane protein</topology>
    </subcellularLocation>
</comment>
<feature type="transmembrane region" description="Helical" evidence="6">
    <location>
        <begin position="135"/>
        <end position="153"/>
    </location>
</feature>
<protein>
    <recommendedName>
        <fullName evidence="9">Amino acid permease/ SLC12A domain-containing protein</fullName>
    </recommendedName>
</protein>
<evidence type="ECO:0000256" key="4">
    <source>
        <dbReference type="ARBA" id="ARBA00022989"/>
    </source>
</evidence>
<gene>
    <name evidence="7" type="ORF">HK097_004878</name>
</gene>
<keyword evidence="3 6" id="KW-0812">Transmembrane</keyword>
<dbReference type="PANTHER" id="PTHR42770:SF7">
    <property type="entry name" value="MEMBRANE PROTEIN"/>
    <property type="match status" value="1"/>
</dbReference>
<evidence type="ECO:0000313" key="7">
    <source>
        <dbReference type="EMBL" id="KAJ3053178.1"/>
    </source>
</evidence>
<dbReference type="GO" id="GO:0022857">
    <property type="term" value="F:transmembrane transporter activity"/>
    <property type="evidence" value="ECO:0007669"/>
    <property type="project" value="InterPro"/>
</dbReference>
<evidence type="ECO:0000256" key="3">
    <source>
        <dbReference type="ARBA" id="ARBA00022692"/>
    </source>
</evidence>
<keyword evidence="5 6" id="KW-0472">Membrane</keyword>
<evidence type="ECO:0000256" key="6">
    <source>
        <dbReference type="SAM" id="Phobius"/>
    </source>
</evidence>